<dbReference type="RefSeq" id="WP_345406795.1">
    <property type="nucleotide sequence ID" value="NZ_BAABLA010000123.1"/>
</dbReference>
<proteinExistence type="predicted"/>
<comment type="caution">
    <text evidence="3">The sequence shown here is derived from an EMBL/GenBank/DDBJ whole genome shotgun (WGS) entry which is preliminary data.</text>
</comment>
<dbReference type="InterPro" id="IPR027417">
    <property type="entry name" value="P-loop_NTPase"/>
</dbReference>
<keyword evidence="3" id="KW-0131">Cell cycle</keyword>
<organism evidence="3 4">
    <name type="scientific">Haloechinothrix salitolerans</name>
    <dbReference type="NCBI Taxonomy" id="926830"/>
    <lineage>
        <taxon>Bacteria</taxon>
        <taxon>Bacillati</taxon>
        <taxon>Actinomycetota</taxon>
        <taxon>Actinomycetes</taxon>
        <taxon>Pseudonocardiales</taxon>
        <taxon>Pseudonocardiaceae</taxon>
        <taxon>Haloechinothrix</taxon>
    </lineage>
</organism>
<dbReference type="SUPFAM" id="SSF52540">
    <property type="entry name" value="P-loop containing nucleoside triphosphate hydrolases"/>
    <property type="match status" value="1"/>
</dbReference>
<accession>A0ABW2BSK2</accession>
<name>A0ABW2BSK2_9PSEU</name>
<dbReference type="Gene3D" id="3.40.50.300">
    <property type="entry name" value="P-loop containing nucleotide triphosphate hydrolases"/>
    <property type="match status" value="1"/>
</dbReference>
<sequence length="764" mass="83025">MDTHNYESHDTEHGRVVYLPNATTDADAEVIDAEIVDDTPTDTTTGERAGERAAERSPGTELEDVRARTVFGHRRLISVERRDRMADGAVVLTERATPVVKTGSKALVRNTVHVAQGVIVVAKRWRDAHGSTRYERQMRAAEAAGDQEALRYWQEAAVAEKQARHSRVMDWIRSPIELAKAFAIGVAGVCGFLLAVGIVLAVADGDAGMILAPIGLVIDTVRWLWWFGAAYGFLLFNAALAALVIYLWHEGKHHASWTPAWLTGSSDDNTGESVLVTPGGIVAALQHLGIAPLNRAFKDGWTPRFHLSPTREGQGAFKGFRAIFDLPMGVTPNMISDKGDVLAANLSRNPVEVWPSDYGKEQGGRPGCVNLYVADAGVMDKPTPEYPLLHTGTADVFAGVPMGITQRGDQVAFPLVGSNVVFGGQPGQGKSNAGRVMMLGAALDPLAELRVHVFALNGDFDVYAPRLSRYEKGASSEHVEAAVAHLHELYEEVTRREGRLAEIGAKKLTRPIADKHPDMRPLIVVFSECHELFGHAEHGKEAAELAINVVKRGRKTGVVTGYDTQSSRTDAIPSQLVENVGLNGCFSVKTWRSNDGFLGDGSFAAGIRATELRFNIDRGTMVVTGATDELFEICRTYFIDVDDDAGWDQAADVITRAMHALAPGTPVEGDRPQRQIEQDRDLLEDLDAVLGDEPVPAADVPALLARHAPGWAPYRRLTGKALRQQLHADYGIKVPSTGNRWPVDPLTVRDVLARQATADLDTDT</sequence>
<feature type="transmembrane region" description="Helical" evidence="2">
    <location>
        <begin position="181"/>
        <end position="203"/>
    </location>
</feature>
<keyword evidence="2" id="KW-0812">Transmembrane</keyword>
<evidence type="ECO:0000256" key="2">
    <source>
        <dbReference type="SAM" id="Phobius"/>
    </source>
</evidence>
<feature type="transmembrane region" description="Helical" evidence="2">
    <location>
        <begin position="223"/>
        <end position="248"/>
    </location>
</feature>
<evidence type="ECO:0000256" key="1">
    <source>
        <dbReference type="SAM" id="MobiDB-lite"/>
    </source>
</evidence>
<dbReference type="GO" id="GO:0051301">
    <property type="term" value="P:cell division"/>
    <property type="evidence" value="ECO:0007669"/>
    <property type="project" value="UniProtKB-KW"/>
</dbReference>
<keyword evidence="2" id="KW-0472">Membrane</keyword>
<reference evidence="4" key="1">
    <citation type="journal article" date="2019" name="Int. J. Syst. Evol. Microbiol.">
        <title>The Global Catalogue of Microorganisms (GCM) 10K type strain sequencing project: providing services to taxonomists for standard genome sequencing and annotation.</title>
        <authorList>
            <consortium name="The Broad Institute Genomics Platform"/>
            <consortium name="The Broad Institute Genome Sequencing Center for Infectious Disease"/>
            <person name="Wu L."/>
            <person name="Ma J."/>
        </authorList>
    </citation>
    <scope>NUCLEOTIDE SEQUENCE [LARGE SCALE GENOMIC DNA]</scope>
    <source>
        <strain evidence="4">KCTC 32255</strain>
    </source>
</reference>
<dbReference type="EMBL" id="JBHSXX010000001">
    <property type="protein sequence ID" value="MFC6866006.1"/>
    <property type="molecule type" value="Genomic_DNA"/>
</dbReference>
<keyword evidence="2" id="KW-1133">Transmembrane helix</keyword>
<keyword evidence="3" id="KW-0132">Cell division</keyword>
<gene>
    <name evidence="3" type="ORF">ACFQGD_02485</name>
</gene>
<protein>
    <submittedName>
        <fullName evidence="3">Cell division protein FtsK</fullName>
    </submittedName>
</protein>
<keyword evidence="4" id="KW-1185">Reference proteome</keyword>
<evidence type="ECO:0000313" key="3">
    <source>
        <dbReference type="EMBL" id="MFC6866006.1"/>
    </source>
</evidence>
<dbReference type="Proteomes" id="UP001596337">
    <property type="component" value="Unassembled WGS sequence"/>
</dbReference>
<evidence type="ECO:0000313" key="4">
    <source>
        <dbReference type="Proteomes" id="UP001596337"/>
    </source>
</evidence>
<feature type="region of interest" description="Disordered" evidence="1">
    <location>
        <begin position="36"/>
        <end position="61"/>
    </location>
</feature>